<protein>
    <submittedName>
        <fullName evidence="1">Uncharacterized protein</fullName>
    </submittedName>
</protein>
<sequence>MRYKRNRQRTKEETINLAHANLPGGLGQQNASGAATVPMIARPRTRSMNHVTHPVNPSTGGEEVKDIVVFNKIDNARTNKKFEKQEAVPRQYLNLHQIENMLNFLKKSAMVQASRRFSIKPLGKDKKGRMRCMRKGPTKTSLRNAASIDVANQVESVRVEIETIE</sequence>
<gene>
    <name evidence="1" type="ORF">M9H77_23094</name>
</gene>
<accession>A0ACC0AT17</accession>
<evidence type="ECO:0000313" key="1">
    <source>
        <dbReference type="EMBL" id="KAI5663771.1"/>
    </source>
</evidence>
<comment type="caution">
    <text evidence="1">The sequence shown here is derived from an EMBL/GenBank/DDBJ whole genome shotgun (WGS) entry which is preliminary data.</text>
</comment>
<dbReference type="EMBL" id="CM044705">
    <property type="protein sequence ID" value="KAI5663771.1"/>
    <property type="molecule type" value="Genomic_DNA"/>
</dbReference>
<organism evidence="1 2">
    <name type="scientific">Catharanthus roseus</name>
    <name type="common">Madagascar periwinkle</name>
    <name type="synonym">Vinca rosea</name>
    <dbReference type="NCBI Taxonomy" id="4058"/>
    <lineage>
        <taxon>Eukaryota</taxon>
        <taxon>Viridiplantae</taxon>
        <taxon>Streptophyta</taxon>
        <taxon>Embryophyta</taxon>
        <taxon>Tracheophyta</taxon>
        <taxon>Spermatophyta</taxon>
        <taxon>Magnoliopsida</taxon>
        <taxon>eudicotyledons</taxon>
        <taxon>Gunneridae</taxon>
        <taxon>Pentapetalae</taxon>
        <taxon>asterids</taxon>
        <taxon>lamiids</taxon>
        <taxon>Gentianales</taxon>
        <taxon>Apocynaceae</taxon>
        <taxon>Rauvolfioideae</taxon>
        <taxon>Vinceae</taxon>
        <taxon>Catharanthinae</taxon>
        <taxon>Catharanthus</taxon>
    </lineage>
</organism>
<proteinExistence type="predicted"/>
<dbReference type="Proteomes" id="UP001060085">
    <property type="component" value="Linkage Group LG05"/>
</dbReference>
<evidence type="ECO:0000313" key="2">
    <source>
        <dbReference type="Proteomes" id="UP001060085"/>
    </source>
</evidence>
<keyword evidence="2" id="KW-1185">Reference proteome</keyword>
<name>A0ACC0AT17_CATRO</name>
<reference evidence="2" key="1">
    <citation type="journal article" date="2023" name="Nat. Plants">
        <title>Single-cell RNA sequencing provides a high-resolution roadmap for understanding the multicellular compartmentation of specialized metabolism.</title>
        <authorList>
            <person name="Sun S."/>
            <person name="Shen X."/>
            <person name="Li Y."/>
            <person name="Li Y."/>
            <person name="Wang S."/>
            <person name="Li R."/>
            <person name="Zhang H."/>
            <person name="Shen G."/>
            <person name="Guo B."/>
            <person name="Wei J."/>
            <person name="Xu J."/>
            <person name="St-Pierre B."/>
            <person name="Chen S."/>
            <person name="Sun C."/>
        </authorList>
    </citation>
    <scope>NUCLEOTIDE SEQUENCE [LARGE SCALE GENOMIC DNA]</scope>
</reference>